<accession>A0ABQ9WRM3</accession>
<dbReference type="Proteomes" id="UP001281761">
    <property type="component" value="Unassembled WGS sequence"/>
</dbReference>
<dbReference type="Gene3D" id="2.160.20.10">
    <property type="entry name" value="Single-stranded right-handed beta-helix, Pectin lyase-like"/>
    <property type="match status" value="1"/>
</dbReference>
<name>A0ABQ9WRM3_9EUKA</name>
<dbReference type="InterPro" id="IPR011050">
    <property type="entry name" value="Pectin_lyase_fold/virulence"/>
</dbReference>
<organism evidence="1 2">
    <name type="scientific">Blattamonas nauphoetae</name>
    <dbReference type="NCBI Taxonomy" id="2049346"/>
    <lineage>
        <taxon>Eukaryota</taxon>
        <taxon>Metamonada</taxon>
        <taxon>Preaxostyla</taxon>
        <taxon>Oxymonadida</taxon>
        <taxon>Blattamonas</taxon>
    </lineage>
</organism>
<dbReference type="PANTHER" id="PTHR11319:SF35">
    <property type="entry name" value="OUTER MEMBRANE PROTEIN PMPC-RELATED"/>
    <property type="match status" value="1"/>
</dbReference>
<proteinExistence type="predicted"/>
<comment type="caution">
    <text evidence="1">The sequence shown here is derived from an EMBL/GenBank/DDBJ whole genome shotgun (WGS) entry which is preliminary data.</text>
</comment>
<evidence type="ECO:0000313" key="1">
    <source>
        <dbReference type="EMBL" id="KAK2942120.1"/>
    </source>
</evidence>
<keyword evidence="2" id="KW-1185">Reference proteome</keyword>
<dbReference type="SUPFAM" id="SSF51126">
    <property type="entry name" value="Pectin lyase-like"/>
    <property type="match status" value="2"/>
</dbReference>
<sequence length="2165" mass="235834">MNFARHAASPESSFIFLLCNMTFSLDSVKINLGNEAVQSTHVNIEDAREQNRWTSIQCASAENSTILLTNCDFITAASDSLFLVRSSLGNDDSASSLSITSCRIDSTSGTFGSFTKMEVAPHTSLWTDVQISGLLLDSVESVSTTGLASSVGSNSDGMSLETSLISCSLTNITSKKEIHQTPLPWSSLTQRVVGSSFEESDNTLYGTAIVELGDSQSFLGLNTTLKQCVNNDEPEPTEIVYTNTNDSTTEAGQLRPPATMKSIKLLTCYFTSLEPIKSFYVIQVIGFNGVITYQDCVFDVTLKTHFQTQSFLQPEIGSPSRFVVEGCTFAVSTYREIGFGAYTLRIENSMDITITDTTFTTHDEDHFTGMAALFTRNSNSPIQIAGCTFLRQNYTGDGSALLLEYTIMHIFDSQFEGCRSQASGGVLRATTSAFYFHRCTFRNNSAELRGGVMRLSYTKYLYFEDCHFDDNKANETGHWIGNDINDYNTHLKPYSTDTMVSCTSTSASNKIGYYISASQNGNITIEEELLPHPWAAAPATNHVFVSESGSDKEGEVEKTKCENEEPCLTIPFAIGILTKTAGGVVELGQGTFTDDTRTITSWIDMVGKGWLVNNTVYTILELKGTTVEGEGNATIRAVSLKPATGYTGTLLTLSSTTAKLRLSFVRLECISNYRSTLISASGGSLTLKKCDFNTISLIDQPAMTITGDTPLHMLFVWFTFVSTSSAICPSCVDSSSTNYVNFTNCDFVRCRSSSPVGAVKLTGGQTTSQFLFNYTYFSNNTANTNADGSVNNSALTLYGNDLAYSGQFLTGSRVDLTSRSDSPFPHILINETSTIDMYQPSITYYHYGVDMVLGNRFENGFPLSAFPGFQECIDRLRPGTTQQVQVRLLVLATPYIEVPPLVIANKSLSFYSPPLVAKQYDAPLVVIETGAYFRFYSINLNFTEAFEVTPFHLKSDAYRLQFTSVTFTHHADMMECPLVRHEGGTLFFHSFYWQPATPFTFVGCSMIESTGSEIQMLFSRLSNIHSTSNGSIANMKDGRLIIQQGTISDCSAVHGGLFFVELSGANSIQIRHPAGSFTETFISNTAIGSGTMENPEGKGGVFYVKGTTTYAKPFDFSSTPKDPTRFELNRAGNGTDLYLEQSIAAHPSVTGDALLSGYSLSQQYRVVIEGLEFESKNVLEAINYKLRSPEISVNGSYNGRDTQDCKWALSYCKTLGYGITFLHEQYQDRSFIPSTIRFAYNETYTEKDVQISKQIITVAGETTKNQAISEVTRSLIKIDTTIKEGAFLITVRDQGALTMTNLDMIPLAKCSLISLESDGEWVVLDNVGIMATSATTYKYSLIKTTAKPITIKNTLFNTSLADKAIFAQPLLNLFTNAEAEILLDNVTFKNLKIAEKTAEIPATPIIKIESNGAISFTDTTFDECEYSSTDNEKIFIAGSRLHTQIKAAQWKNSFLPTQLRPELMGTDESIGTDHEWYTGSLMYYLVPPVTRILLNTSVTETSTHPNCGSSRFTCSSLDSGYRSAETNEFEEVEMQTDSELLKTMTVTHKVVIQSQSETAIRTITQKSDSGIVVNAEGKTVTLQHMIFNLVPAKTLETFISVEAGELSLGTVTFGTNAETALKDSLHSLIRIKEGSLTLSSLSFVSSDAANVFSSQMIHSTAPLTLTNVNISSVSLSGVALIESWSDVLVDGCRFSSISRSTGLGSVIEANISVSTVIKILHTTFENCRSESTTNWILLKGLNAMTSEVSSWEGTLSRSSDRNGVMVADSDESTVYSLVDILFPRAISNVFVGGSGIDDLASCGDESAPCRTISIGFKVGLMRKDSSETVAVPLIDQTGFGGCVCVGSESLLITAGIGRPRLVVEDDLEKDSEGSGIVNVEGGSVTLSDLTLLLPTFASPTTAARPVSLIFGSGTALFSNIVVSQSSSQNVNLGLCWIVGGSLSLEQVRISQIEMSEDVSLIVAVSEAKPLLCSIVESEISRTSTTNSALLVFSSSSPLSHCQIFDCTFSHSTNTQCGTQSESAGSLLTISTKQAELSIEDTTFEECWKIPSSSAASIIHVTVFAHPSHSVSTVSVIRCKFLSSQSTSLPSSFMHFSLHSPHVSVLFEDSLFSEFAQTNTKGGVLIEYWAGLPIVIRRRTVFKHCTVILSEIQAQSSTHQNSRDEL</sequence>
<reference evidence="1 2" key="1">
    <citation type="journal article" date="2022" name="bioRxiv">
        <title>Genomics of Preaxostyla Flagellates Illuminates Evolutionary Transitions and the Path Towards Mitochondrial Loss.</title>
        <authorList>
            <person name="Novak L.V.F."/>
            <person name="Treitli S.C."/>
            <person name="Pyrih J."/>
            <person name="Halakuc P."/>
            <person name="Pipaliya S.V."/>
            <person name="Vacek V."/>
            <person name="Brzon O."/>
            <person name="Soukal P."/>
            <person name="Eme L."/>
            <person name="Dacks J.B."/>
            <person name="Karnkowska A."/>
            <person name="Elias M."/>
            <person name="Hampl V."/>
        </authorList>
    </citation>
    <scope>NUCLEOTIDE SEQUENCE [LARGE SCALE GENOMIC DNA]</scope>
    <source>
        <strain evidence="1">NAU3</strain>
        <tissue evidence="1">Gut</tissue>
    </source>
</reference>
<dbReference type="EMBL" id="JARBJD010000433">
    <property type="protein sequence ID" value="KAK2942120.1"/>
    <property type="molecule type" value="Genomic_DNA"/>
</dbReference>
<dbReference type="PANTHER" id="PTHR11319">
    <property type="entry name" value="G PROTEIN-COUPLED RECEPTOR-RELATED"/>
    <property type="match status" value="1"/>
</dbReference>
<protein>
    <submittedName>
        <fullName evidence="1">Uncharacterized protein</fullName>
    </submittedName>
</protein>
<dbReference type="InterPro" id="IPR012334">
    <property type="entry name" value="Pectin_lyas_fold"/>
</dbReference>
<evidence type="ECO:0000313" key="2">
    <source>
        <dbReference type="Proteomes" id="UP001281761"/>
    </source>
</evidence>
<gene>
    <name evidence="1" type="ORF">BLNAU_22963</name>
</gene>